<keyword evidence="7 11" id="KW-1015">Disulfide bond</keyword>
<evidence type="ECO:0000256" key="12">
    <source>
        <dbReference type="RuleBase" id="RU361193"/>
    </source>
</evidence>
<evidence type="ECO:0000256" key="10">
    <source>
        <dbReference type="PIRSR" id="PIRSR601382-2"/>
    </source>
</evidence>
<dbReference type="GO" id="GO:0016020">
    <property type="term" value="C:membrane"/>
    <property type="evidence" value="ECO:0007669"/>
    <property type="project" value="InterPro"/>
</dbReference>
<dbReference type="Pfam" id="PF01532">
    <property type="entry name" value="Glyco_hydro_47"/>
    <property type="match status" value="1"/>
</dbReference>
<sequence length="495" mass="55944">MSSMYQWVLAAGAVCCFLNVMYLASKYGMLEVLIPKNPALRRVTNAPDPVDDMTTATNPDITTTTQLDVTKHSIGAIMNPLVAMPTLQNDTAMQRRVVGAMSWAWDAYRKHAFGFDSLNVQEMVKDGLPGHDMAISLVDSLDTLYIMGLREEFNEAVDWAEANLAARYPLPPKVSIFETTIRNLGGLLSAYTLCRRPSLLSLADDLGERLHRGLKQTALPLSLVSLIDGSTSDSSYVAEFTTIQLEFKYLAHLTGKTEYRDTVEELMDKYKDRYMHAVNGIMTKLVGRTKKSNWLFLGELSEGTPLRPKMDHLVCFIPGMLALGYVNGMPESHLTLAKELLHTCYQMYNQMASKLAPEIAYFNTATTDDDIQVHPQDAFNILRPETVESLMILYRVTKDERYRQWGVQIFDAFERNTRLDTGGFSSVGHVDQATATKFFRPTMDSFFMAETLKYFYLLFSDEETIPLYKYVFNTEAHPFPIQRDQTKQATSTSTP</sequence>
<dbReference type="PANTHER" id="PTHR11742:SF55">
    <property type="entry name" value="ENDOPLASMIC RETICULUM MANNOSYL-OLIGOSACCHARIDE 1,2-ALPHA-MANNOSIDASE"/>
    <property type="match status" value="1"/>
</dbReference>
<keyword evidence="14" id="KW-1185">Reference proteome</keyword>
<dbReference type="SUPFAM" id="SSF48225">
    <property type="entry name" value="Seven-hairpin glycosidases"/>
    <property type="match status" value="1"/>
</dbReference>
<comment type="similarity">
    <text evidence="3 12">Belongs to the glycosyl hydrolase 47 family.</text>
</comment>
<dbReference type="GO" id="GO:0004571">
    <property type="term" value="F:mannosyl-oligosaccharide 1,2-alpha-mannosidase activity"/>
    <property type="evidence" value="ECO:0007669"/>
    <property type="project" value="UniProtKB-EC"/>
</dbReference>
<evidence type="ECO:0000256" key="2">
    <source>
        <dbReference type="ARBA" id="ARBA00004922"/>
    </source>
</evidence>
<keyword evidence="5 12" id="KW-0378">Hydrolase</keyword>
<evidence type="ECO:0000256" key="11">
    <source>
        <dbReference type="PIRSR" id="PIRSR601382-3"/>
    </source>
</evidence>
<dbReference type="InterPro" id="IPR050749">
    <property type="entry name" value="Glycosyl_Hydrolase_47"/>
</dbReference>
<dbReference type="InterPro" id="IPR001382">
    <property type="entry name" value="Glyco_hydro_47"/>
</dbReference>
<feature type="disulfide bond" evidence="11">
    <location>
        <begin position="315"/>
        <end position="344"/>
    </location>
</feature>
<dbReference type="InterPro" id="IPR012341">
    <property type="entry name" value="6hp_glycosidase-like_sf"/>
</dbReference>
<feature type="binding site" evidence="10">
    <location>
        <position position="474"/>
    </location>
    <ligand>
        <name>Ca(2+)</name>
        <dbReference type="ChEBI" id="CHEBI:29108"/>
    </ligand>
</feature>
<comment type="pathway">
    <text evidence="2">Protein modification; protein glycosylation.</text>
</comment>
<evidence type="ECO:0000256" key="7">
    <source>
        <dbReference type="ARBA" id="ARBA00023157"/>
    </source>
</evidence>
<accession>A0A418APW7</accession>
<dbReference type="Gene3D" id="1.50.10.10">
    <property type="match status" value="2"/>
</dbReference>
<evidence type="ECO:0000313" key="14">
    <source>
        <dbReference type="Proteomes" id="UP000285060"/>
    </source>
</evidence>
<comment type="caution">
    <text evidence="13">The sequence shown here is derived from an EMBL/GenBank/DDBJ whole genome shotgun (WGS) entry which is preliminary data.</text>
</comment>
<dbReference type="VEuPathDB" id="FungiDB:H310_00909"/>
<evidence type="ECO:0000313" key="13">
    <source>
        <dbReference type="EMBL" id="RHY27120.1"/>
    </source>
</evidence>
<evidence type="ECO:0000256" key="4">
    <source>
        <dbReference type="ARBA" id="ARBA00022723"/>
    </source>
</evidence>
<comment type="cofactor">
    <cofactor evidence="1 10">
        <name>Ca(2+)</name>
        <dbReference type="ChEBI" id="CHEBI:29108"/>
    </cofactor>
</comment>
<dbReference type="EMBL" id="QUSY01000835">
    <property type="protein sequence ID" value="RHY27120.1"/>
    <property type="molecule type" value="Genomic_DNA"/>
</dbReference>
<evidence type="ECO:0000256" key="6">
    <source>
        <dbReference type="ARBA" id="ARBA00022837"/>
    </source>
</evidence>
<evidence type="ECO:0000256" key="1">
    <source>
        <dbReference type="ARBA" id="ARBA00001913"/>
    </source>
</evidence>
<keyword evidence="12" id="KW-0326">Glycosidase</keyword>
<dbReference type="GO" id="GO:0005975">
    <property type="term" value="P:carbohydrate metabolic process"/>
    <property type="evidence" value="ECO:0007669"/>
    <property type="project" value="InterPro"/>
</dbReference>
<dbReference type="InterPro" id="IPR036026">
    <property type="entry name" value="Seven-hairpin_glycosidases"/>
</dbReference>
<gene>
    <name evidence="13" type="ORF">DYB32_007035</name>
</gene>
<comment type="catalytic activity">
    <reaction evidence="9">
        <text>N(4)-(alpha-D-Man-(1-&gt;2)-alpha-D-Man-(1-&gt;2)-alpha-D-Man-(1-&gt;3)-[alpha-D-Man-(1-&gt;2)-alpha-D-Man-(1-&gt;3)-[alpha-D-Man-(1-&gt;2)-alpha-D-Man-(1-&gt;6)]-alpha-D-Man-(1-&gt;6)]-beta-D-Man-(1-&gt;4)-beta-D-GlcNAc-(1-&gt;4)-beta-D-GlcNAc)-L-asparaginyl-[protein] (N-glucan mannose isomer 9A1,2,3B1,2,3) + 4 H2O = N(4)-(alpha-D-Man-(1-&gt;3)-[alpha-D-Man-(1-&gt;3)-[alpha-D-Man-(1-&gt;6)]-alpha-D-Man-(1-&gt;6)]-beta-D-Man-(1-&gt;4)-beta-D-GlcNAc-(1-&gt;4)-beta-D-GlcNAc)-L-asparaginyl-[protein] (N-glucan mannose isomer 5A1,2) + 4 beta-D-mannose</text>
        <dbReference type="Rhea" id="RHEA:56008"/>
        <dbReference type="Rhea" id="RHEA-COMP:14356"/>
        <dbReference type="Rhea" id="RHEA-COMP:14367"/>
        <dbReference type="ChEBI" id="CHEBI:15377"/>
        <dbReference type="ChEBI" id="CHEBI:28563"/>
        <dbReference type="ChEBI" id="CHEBI:59087"/>
        <dbReference type="ChEBI" id="CHEBI:139493"/>
        <dbReference type="EC" id="3.2.1.113"/>
    </reaction>
</comment>
<organism evidence="13 14">
    <name type="scientific">Aphanomyces invadans</name>
    <dbReference type="NCBI Taxonomy" id="157072"/>
    <lineage>
        <taxon>Eukaryota</taxon>
        <taxon>Sar</taxon>
        <taxon>Stramenopiles</taxon>
        <taxon>Oomycota</taxon>
        <taxon>Saprolegniomycetes</taxon>
        <taxon>Saprolegniales</taxon>
        <taxon>Verrucalvaceae</taxon>
        <taxon>Aphanomyces</taxon>
    </lineage>
</organism>
<dbReference type="Proteomes" id="UP000285060">
    <property type="component" value="Unassembled WGS sequence"/>
</dbReference>
<dbReference type="PANTHER" id="PTHR11742">
    <property type="entry name" value="MANNOSYL-OLIGOSACCHARIDE ALPHA-1,2-MANNOSIDASE-RELATED"/>
    <property type="match status" value="1"/>
</dbReference>
<proteinExistence type="inferred from homology"/>
<name>A0A418APW7_9STRA</name>
<evidence type="ECO:0000256" key="5">
    <source>
        <dbReference type="ARBA" id="ARBA00022801"/>
    </source>
</evidence>
<dbReference type="PRINTS" id="PR00747">
    <property type="entry name" value="GLYHDRLASE47"/>
</dbReference>
<dbReference type="GO" id="GO:0005509">
    <property type="term" value="F:calcium ion binding"/>
    <property type="evidence" value="ECO:0007669"/>
    <property type="project" value="InterPro"/>
</dbReference>
<dbReference type="EC" id="3.2.1.-" evidence="12"/>
<comment type="catalytic activity">
    <reaction evidence="8">
        <text>N(4)-(alpha-D-Man-(1-&gt;2)-alpha-D-Man-(1-&gt;2)-alpha-D-Man-(1-&gt;3)-[alpha-D-Man-(1-&gt;3)-[alpha-D-Man-(1-&gt;2)-alpha-D-Man-(1-&gt;6)]-alpha-D-Man-(1-&gt;6)]-beta-D-Man-(1-&gt;4)-beta-D-GlcNAc-(1-&gt;4)-beta-D-GlcNAc)-L-asparaginyl-[protein] (N-glucan mannose isomer 8A1,2,3B1,3) + 3 H2O = N(4)-(alpha-D-Man-(1-&gt;3)-[alpha-D-Man-(1-&gt;3)-[alpha-D-Man-(1-&gt;6)]-alpha-D-Man-(1-&gt;6)]-beta-D-Man-(1-&gt;4)-beta-D-GlcNAc-(1-&gt;4)-beta-D-GlcNAc)-L-asparaginyl-[protein] (N-glucan mannose isomer 5A1,2) + 3 beta-D-mannose</text>
        <dbReference type="Rhea" id="RHEA:56028"/>
        <dbReference type="Rhea" id="RHEA-COMP:14358"/>
        <dbReference type="Rhea" id="RHEA-COMP:14367"/>
        <dbReference type="ChEBI" id="CHEBI:15377"/>
        <dbReference type="ChEBI" id="CHEBI:28563"/>
        <dbReference type="ChEBI" id="CHEBI:59087"/>
        <dbReference type="ChEBI" id="CHEBI:60628"/>
        <dbReference type="EC" id="3.2.1.113"/>
    </reaction>
</comment>
<evidence type="ECO:0000256" key="9">
    <source>
        <dbReference type="ARBA" id="ARBA00048605"/>
    </source>
</evidence>
<evidence type="ECO:0000256" key="3">
    <source>
        <dbReference type="ARBA" id="ARBA00007658"/>
    </source>
</evidence>
<reference evidence="13 14" key="1">
    <citation type="submission" date="2018-08" db="EMBL/GenBank/DDBJ databases">
        <title>Aphanomyces genome sequencing and annotation.</title>
        <authorList>
            <person name="Minardi D."/>
            <person name="Oidtmann B."/>
            <person name="Van Der Giezen M."/>
            <person name="Studholme D.J."/>
        </authorList>
    </citation>
    <scope>NUCLEOTIDE SEQUENCE [LARGE SCALE GENOMIC DNA]</scope>
    <source>
        <strain evidence="13 14">NJM0002</strain>
    </source>
</reference>
<evidence type="ECO:0000256" key="8">
    <source>
        <dbReference type="ARBA" id="ARBA00047669"/>
    </source>
</evidence>
<protein>
    <recommendedName>
        <fullName evidence="12">alpha-1,2-Mannosidase</fullName>
        <ecNumber evidence="12">3.2.1.-</ecNumber>
    </recommendedName>
</protein>
<dbReference type="AlphaFoldDB" id="A0A418APW7"/>
<dbReference type="GO" id="GO:0005783">
    <property type="term" value="C:endoplasmic reticulum"/>
    <property type="evidence" value="ECO:0007669"/>
    <property type="project" value="TreeGrafter"/>
</dbReference>
<keyword evidence="6 10" id="KW-0106">Calcium</keyword>
<keyword evidence="4 10" id="KW-0479">Metal-binding</keyword>